<sequence length="116" mass="12954">MFFFQPLLLRTTLTHIPYLKGGSLHPSDIDTSLYDPSCSFAHLFPTSQQDTLLPYPKRQKCCCELHKLPCHPVYTQKNLLCLTITSGKTANVGYFGLLTSGNQPTSFPVTSTGCRR</sequence>
<evidence type="ECO:0000313" key="1">
    <source>
        <dbReference type="EMBL" id="WVZ16955.1"/>
    </source>
</evidence>
<dbReference type="AlphaFoldDB" id="A0AAQ3NW43"/>
<keyword evidence="2" id="KW-1185">Reference proteome</keyword>
<proteinExistence type="predicted"/>
<dbReference type="Proteomes" id="UP001374535">
    <property type="component" value="Chromosome 3"/>
</dbReference>
<gene>
    <name evidence="1" type="ORF">V8G54_009937</name>
</gene>
<dbReference type="EMBL" id="CP144698">
    <property type="protein sequence ID" value="WVZ16955.1"/>
    <property type="molecule type" value="Genomic_DNA"/>
</dbReference>
<organism evidence="1 2">
    <name type="scientific">Vigna mungo</name>
    <name type="common">Black gram</name>
    <name type="synonym">Phaseolus mungo</name>
    <dbReference type="NCBI Taxonomy" id="3915"/>
    <lineage>
        <taxon>Eukaryota</taxon>
        <taxon>Viridiplantae</taxon>
        <taxon>Streptophyta</taxon>
        <taxon>Embryophyta</taxon>
        <taxon>Tracheophyta</taxon>
        <taxon>Spermatophyta</taxon>
        <taxon>Magnoliopsida</taxon>
        <taxon>eudicotyledons</taxon>
        <taxon>Gunneridae</taxon>
        <taxon>Pentapetalae</taxon>
        <taxon>rosids</taxon>
        <taxon>fabids</taxon>
        <taxon>Fabales</taxon>
        <taxon>Fabaceae</taxon>
        <taxon>Papilionoideae</taxon>
        <taxon>50 kb inversion clade</taxon>
        <taxon>NPAAA clade</taxon>
        <taxon>indigoferoid/millettioid clade</taxon>
        <taxon>Phaseoleae</taxon>
        <taxon>Vigna</taxon>
    </lineage>
</organism>
<protein>
    <submittedName>
        <fullName evidence="1">Uncharacterized protein</fullName>
    </submittedName>
</protein>
<evidence type="ECO:0000313" key="2">
    <source>
        <dbReference type="Proteomes" id="UP001374535"/>
    </source>
</evidence>
<reference evidence="1 2" key="1">
    <citation type="journal article" date="2023" name="Life. Sci Alliance">
        <title>Evolutionary insights into 3D genome organization and epigenetic landscape of Vigna mungo.</title>
        <authorList>
            <person name="Junaid A."/>
            <person name="Singh B."/>
            <person name="Bhatia S."/>
        </authorList>
    </citation>
    <scope>NUCLEOTIDE SEQUENCE [LARGE SCALE GENOMIC DNA]</scope>
    <source>
        <strain evidence="1">Urdbean</strain>
    </source>
</reference>
<name>A0AAQ3NW43_VIGMU</name>
<accession>A0AAQ3NW43</accession>